<dbReference type="GO" id="GO:0005829">
    <property type="term" value="C:cytosol"/>
    <property type="evidence" value="ECO:0007669"/>
    <property type="project" value="TreeGrafter"/>
</dbReference>
<dbReference type="GO" id="GO:0008713">
    <property type="term" value="F:ADP-heptose-lipopolysaccharide heptosyltransferase activity"/>
    <property type="evidence" value="ECO:0007669"/>
    <property type="project" value="TreeGrafter"/>
</dbReference>
<sequence>MTVPPRLVALRALNLGDLLVVVPALRALRRHFPDHELTLVTHGWLEPVAALIGGIDRFEPTRGLVPLMRPRRPDVAVNLHAAGGESAAALDALDPQRRIGFAAPGWPGPQWWPGGHERHRWCAMLAAHGIPADPADLLLRRPEEPSPAPGAVVVHVGAGYGAKEWPTERFAAVAAALRAGGHRVVVTGSAAQRSRALAVAELGGLSPAAVLAGGTGLRELAALIAGATLLVSGDTGVAHLASAYRTPSVVLFGPAPVEEWGPPEDGPHRALTVPALRRGDPFAGDPDPALLAVTVADVLAAVAELMGPGVTTALGLRAAPPTSRPT</sequence>
<keyword evidence="4" id="KW-1185">Reference proteome</keyword>
<keyword evidence="2 3" id="KW-0808">Transferase</keyword>
<dbReference type="AlphaFoldDB" id="A0A543GDF4"/>
<dbReference type="Gene3D" id="3.40.50.2000">
    <property type="entry name" value="Glycogen Phosphorylase B"/>
    <property type="match status" value="2"/>
</dbReference>
<gene>
    <name evidence="3" type="ORF">FB388_1448</name>
</gene>
<organism evidence="3 4">
    <name type="scientific">Pseudonocardia cypriaca</name>
    <dbReference type="NCBI Taxonomy" id="882449"/>
    <lineage>
        <taxon>Bacteria</taxon>
        <taxon>Bacillati</taxon>
        <taxon>Actinomycetota</taxon>
        <taxon>Actinomycetes</taxon>
        <taxon>Pseudonocardiales</taxon>
        <taxon>Pseudonocardiaceae</taxon>
        <taxon>Pseudonocardia</taxon>
    </lineage>
</organism>
<keyword evidence="1" id="KW-0328">Glycosyltransferase</keyword>
<comment type="caution">
    <text evidence="3">The sequence shown here is derived from an EMBL/GenBank/DDBJ whole genome shotgun (WGS) entry which is preliminary data.</text>
</comment>
<dbReference type="CDD" id="cd03789">
    <property type="entry name" value="GT9_LPS_heptosyltransferase"/>
    <property type="match status" value="1"/>
</dbReference>
<reference evidence="3 4" key="1">
    <citation type="submission" date="2019-06" db="EMBL/GenBank/DDBJ databases">
        <title>Sequencing the genomes of 1000 actinobacteria strains.</title>
        <authorList>
            <person name="Klenk H.-P."/>
        </authorList>
    </citation>
    <scope>NUCLEOTIDE SEQUENCE [LARGE SCALE GENOMIC DNA]</scope>
    <source>
        <strain evidence="3 4">DSM 45511</strain>
    </source>
</reference>
<dbReference type="SUPFAM" id="SSF53756">
    <property type="entry name" value="UDP-Glycosyltransferase/glycogen phosphorylase"/>
    <property type="match status" value="1"/>
</dbReference>
<protein>
    <submittedName>
        <fullName evidence="3">ADP-heptose:LPS heptosyltransferase</fullName>
    </submittedName>
</protein>
<dbReference type="InterPro" id="IPR002201">
    <property type="entry name" value="Glyco_trans_9"/>
</dbReference>
<accession>A0A543GDF4</accession>
<dbReference type="InterPro" id="IPR051199">
    <property type="entry name" value="LPS_LOS_Heptosyltrfase"/>
</dbReference>
<dbReference type="PANTHER" id="PTHR30160">
    <property type="entry name" value="TETRAACYLDISACCHARIDE 4'-KINASE-RELATED"/>
    <property type="match status" value="1"/>
</dbReference>
<dbReference type="EMBL" id="VFPH01000001">
    <property type="protein sequence ID" value="TQM44087.1"/>
    <property type="molecule type" value="Genomic_DNA"/>
</dbReference>
<evidence type="ECO:0000313" key="4">
    <source>
        <dbReference type="Proteomes" id="UP000319818"/>
    </source>
</evidence>
<dbReference type="RefSeq" id="WP_142098573.1">
    <property type="nucleotide sequence ID" value="NZ_VFPH01000001.1"/>
</dbReference>
<dbReference type="OrthoDB" id="9807356at2"/>
<evidence type="ECO:0000256" key="1">
    <source>
        <dbReference type="ARBA" id="ARBA00022676"/>
    </source>
</evidence>
<evidence type="ECO:0000313" key="3">
    <source>
        <dbReference type="EMBL" id="TQM44087.1"/>
    </source>
</evidence>
<name>A0A543GDF4_9PSEU</name>
<dbReference type="Proteomes" id="UP000319818">
    <property type="component" value="Unassembled WGS sequence"/>
</dbReference>
<proteinExistence type="predicted"/>
<dbReference type="PANTHER" id="PTHR30160:SF1">
    <property type="entry name" value="LIPOPOLYSACCHARIDE 1,2-N-ACETYLGLUCOSAMINETRANSFERASE-RELATED"/>
    <property type="match status" value="1"/>
</dbReference>
<dbReference type="GO" id="GO:0009244">
    <property type="term" value="P:lipopolysaccharide core region biosynthetic process"/>
    <property type="evidence" value="ECO:0007669"/>
    <property type="project" value="TreeGrafter"/>
</dbReference>
<evidence type="ECO:0000256" key="2">
    <source>
        <dbReference type="ARBA" id="ARBA00022679"/>
    </source>
</evidence>
<dbReference type="Pfam" id="PF01075">
    <property type="entry name" value="Glyco_transf_9"/>
    <property type="match status" value="1"/>
</dbReference>